<dbReference type="InterPro" id="IPR007138">
    <property type="entry name" value="ABM_dom"/>
</dbReference>
<accession>A0AA46A4N1</accession>
<dbReference type="SUPFAM" id="SSF54909">
    <property type="entry name" value="Dimeric alpha+beta barrel"/>
    <property type="match status" value="1"/>
</dbReference>
<sequence>MLIVAGHFTVPAECRNAFVDAHADLIRRARENPGCLDLFISEDPVEPVRVNMLELWETETDLEAWRKKSNPPETDVQLENVTVQKYHISHSTSPF</sequence>
<evidence type="ECO:0000259" key="1">
    <source>
        <dbReference type="PROSITE" id="PS51725"/>
    </source>
</evidence>
<proteinExistence type="predicted"/>
<keyword evidence="2" id="KW-0503">Monooxygenase</keyword>
<dbReference type="EMBL" id="CP067140">
    <property type="protein sequence ID" value="WCR01922.1"/>
    <property type="molecule type" value="Genomic_DNA"/>
</dbReference>
<gene>
    <name evidence="3" type="ORF">JHX88_13480</name>
    <name evidence="2" type="ORF">SAMN05421772_102288</name>
</gene>
<evidence type="ECO:0000313" key="4">
    <source>
        <dbReference type="Proteomes" id="UP000186216"/>
    </source>
</evidence>
<dbReference type="RefSeq" id="WP_076523452.1">
    <property type="nucleotide sequence ID" value="NZ_CP067140.1"/>
</dbReference>
<dbReference type="Pfam" id="PF03992">
    <property type="entry name" value="ABM"/>
    <property type="match status" value="1"/>
</dbReference>
<dbReference type="Gene3D" id="3.30.70.100">
    <property type="match status" value="1"/>
</dbReference>
<keyword evidence="2" id="KW-0560">Oxidoreductase</keyword>
<name>A0AA46A4N1_9RHOB</name>
<reference evidence="2 4" key="1">
    <citation type="submission" date="2017-01" db="EMBL/GenBank/DDBJ databases">
        <authorList>
            <person name="Varghese N."/>
            <person name="Submissions S."/>
        </authorList>
    </citation>
    <scope>NUCLEOTIDE SEQUENCE [LARGE SCALE GENOMIC DNA]</scope>
    <source>
        <strain evidence="2 4">DSM 18447</strain>
    </source>
</reference>
<evidence type="ECO:0000313" key="5">
    <source>
        <dbReference type="Proteomes" id="UP001215549"/>
    </source>
</evidence>
<dbReference type="InterPro" id="IPR011008">
    <property type="entry name" value="Dimeric_a/b-barrel"/>
</dbReference>
<keyword evidence="5" id="KW-1185">Reference proteome</keyword>
<feature type="domain" description="ABM" evidence="1">
    <location>
        <begin position="2"/>
        <end position="95"/>
    </location>
</feature>
<dbReference type="PROSITE" id="PS51725">
    <property type="entry name" value="ABM"/>
    <property type="match status" value="1"/>
</dbReference>
<protein>
    <submittedName>
        <fullName evidence="2">Antibiotic biosynthesis monooxygenase</fullName>
    </submittedName>
</protein>
<dbReference type="GO" id="GO:0004497">
    <property type="term" value="F:monooxygenase activity"/>
    <property type="evidence" value="ECO:0007669"/>
    <property type="project" value="UniProtKB-KW"/>
</dbReference>
<evidence type="ECO:0000313" key="2">
    <source>
        <dbReference type="EMBL" id="SIS65226.1"/>
    </source>
</evidence>
<dbReference type="Proteomes" id="UP001215549">
    <property type="component" value="Chromosome"/>
</dbReference>
<dbReference type="Proteomes" id="UP000186216">
    <property type="component" value="Unassembled WGS sequence"/>
</dbReference>
<dbReference type="EMBL" id="FTOU01000002">
    <property type="protein sequence ID" value="SIS65226.1"/>
    <property type="molecule type" value="Genomic_DNA"/>
</dbReference>
<dbReference type="AlphaFoldDB" id="A0AA46A4N1"/>
<organism evidence="2 4">
    <name type="scientific">Paracoccus saliphilus</name>
    <dbReference type="NCBI Taxonomy" id="405559"/>
    <lineage>
        <taxon>Bacteria</taxon>
        <taxon>Pseudomonadati</taxon>
        <taxon>Pseudomonadota</taxon>
        <taxon>Alphaproteobacteria</taxon>
        <taxon>Rhodobacterales</taxon>
        <taxon>Paracoccaceae</taxon>
        <taxon>Paracoccus</taxon>
    </lineage>
</organism>
<reference evidence="3 5" key="2">
    <citation type="submission" date="2021-01" db="EMBL/GenBank/DDBJ databases">
        <title>Biogeographic distribution of Paracoccus.</title>
        <authorList>
            <person name="Hollensteiner J."/>
            <person name="Leineberger J."/>
            <person name="Brinkhoff T."/>
            <person name="Daniel R."/>
        </authorList>
    </citation>
    <scope>NUCLEOTIDE SEQUENCE [LARGE SCALE GENOMIC DNA]</scope>
    <source>
        <strain evidence="3 5">DSM 18447</strain>
    </source>
</reference>
<evidence type="ECO:0000313" key="3">
    <source>
        <dbReference type="EMBL" id="WCR01922.1"/>
    </source>
</evidence>